<protein>
    <submittedName>
        <fullName evidence="1">Uncharacterized protein</fullName>
    </submittedName>
</protein>
<gene>
    <name evidence="1" type="ORF">APR03_002360</name>
</gene>
<dbReference type="AlphaFoldDB" id="A0A9X2G0W3"/>
<evidence type="ECO:0000313" key="2">
    <source>
        <dbReference type="Proteomes" id="UP001139493"/>
    </source>
</evidence>
<dbReference type="Proteomes" id="UP001139493">
    <property type="component" value="Unassembled WGS sequence"/>
</dbReference>
<sequence>MAKFYCVCGYIIRTSGEIPHPYQWSMVSDGDFDRLFDSADADEVYQVSPLMFRCPESGHLWVYWNGMDQSPSLYSPTAPDVAAS</sequence>
<proteinExistence type="predicted"/>
<dbReference type="RefSeq" id="WP_253835934.1">
    <property type="nucleotide sequence ID" value="NZ_JAMTCS010000007.1"/>
</dbReference>
<accession>A0A9X2G0W3</accession>
<evidence type="ECO:0000313" key="1">
    <source>
        <dbReference type="EMBL" id="MCP2265012.1"/>
    </source>
</evidence>
<reference evidence="1" key="1">
    <citation type="submission" date="2022-06" db="EMBL/GenBank/DDBJ databases">
        <title>Genomic Encyclopedia of Archaeal and Bacterial Type Strains, Phase II (KMG-II): from individual species to whole genera.</title>
        <authorList>
            <person name="Goeker M."/>
        </authorList>
    </citation>
    <scope>NUCLEOTIDE SEQUENCE</scope>
    <source>
        <strain evidence="1">DSM 26652</strain>
    </source>
</reference>
<comment type="caution">
    <text evidence="1">The sequence shown here is derived from an EMBL/GenBank/DDBJ whole genome shotgun (WGS) entry which is preliminary data.</text>
</comment>
<keyword evidence="2" id="KW-1185">Reference proteome</keyword>
<organism evidence="1 2">
    <name type="scientific">Promicromonospora thailandica</name>
    <dbReference type="NCBI Taxonomy" id="765201"/>
    <lineage>
        <taxon>Bacteria</taxon>
        <taxon>Bacillati</taxon>
        <taxon>Actinomycetota</taxon>
        <taxon>Actinomycetes</taxon>
        <taxon>Micrococcales</taxon>
        <taxon>Promicromonosporaceae</taxon>
        <taxon>Promicromonospora</taxon>
    </lineage>
</organism>
<name>A0A9X2G0W3_9MICO</name>
<dbReference type="EMBL" id="JAMTCS010000007">
    <property type="protein sequence ID" value="MCP2265012.1"/>
    <property type="molecule type" value="Genomic_DNA"/>
</dbReference>